<dbReference type="PANTHER" id="PTHR30041">
    <property type="entry name" value="ARSENATE REDUCTASE"/>
    <property type="match status" value="1"/>
</dbReference>
<proteinExistence type="inferred from homology"/>
<sequence>MLKIYHNTRCKKSREGLQVLEESGKDFEVREYLKDTLSEKEIADLLQKLNMAPIELVRTEEKIWKEDYRDRDLSDKELIRVMAENPKLIQRPIVETKHKAVIGRPASNIEELIG</sequence>
<gene>
    <name evidence="4" type="primary">arsC</name>
    <name evidence="4" type="ORF">OQ279_16710</name>
</gene>
<evidence type="ECO:0000313" key="4">
    <source>
        <dbReference type="EMBL" id="MCX2839789.1"/>
    </source>
</evidence>
<evidence type="ECO:0000256" key="1">
    <source>
        <dbReference type="ARBA" id="ARBA00007198"/>
    </source>
</evidence>
<dbReference type="PROSITE" id="PS51353">
    <property type="entry name" value="ARSC"/>
    <property type="match status" value="1"/>
</dbReference>
<dbReference type="EC" id="1.20.4.1" evidence="4"/>
<dbReference type="InterPro" id="IPR006660">
    <property type="entry name" value="Arsenate_reductase-like"/>
</dbReference>
<comment type="caution">
    <text evidence="4">The sequence shown here is derived from an EMBL/GenBank/DDBJ whole genome shotgun (WGS) entry which is preliminary data.</text>
</comment>
<dbReference type="NCBIfam" id="TIGR00014">
    <property type="entry name" value="arsC"/>
    <property type="match status" value="1"/>
</dbReference>
<evidence type="ECO:0000256" key="3">
    <source>
        <dbReference type="PROSITE-ProRule" id="PRU01282"/>
    </source>
</evidence>
<dbReference type="Pfam" id="PF03960">
    <property type="entry name" value="ArsC"/>
    <property type="match status" value="1"/>
</dbReference>
<dbReference type="InterPro" id="IPR036249">
    <property type="entry name" value="Thioredoxin-like_sf"/>
</dbReference>
<dbReference type="CDD" id="cd03034">
    <property type="entry name" value="ArsC_ArsC"/>
    <property type="match status" value="1"/>
</dbReference>
<keyword evidence="5" id="KW-1185">Reference proteome</keyword>
<dbReference type="InterPro" id="IPR006659">
    <property type="entry name" value="Arsenate_reductase"/>
</dbReference>
<evidence type="ECO:0000256" key="2">
    <source>
        <dbReference type="ARBA" id="ARBA00023002"/>
    </source>
</evidence>
<organism evidence="4 5">
    <name type="scientific">Salinimicrobium profundisediminis</name>
    <dbReference type="NCBI Taxonomy" id="2994553"/>
    <lineage>
        <taxon>Bacteria</taxon>
        <taxon>Pseudomonadati</taxon>
        <taxon>Bacteroidota</taxon>
        <taxon>Flavobacteriia</taxon>
        <taxon>Flavobacteriales</taxon>
        <taxon>Flavobacteriaceae</taxon>
        <taxon>Salinimicrobium</taxon>
    </lineage>
</organism>
<keyword evidence="2 4" id="KW-0560">Oxidoreductase</keyword>
<dbReference type="SUPFAM" id="SSF52833">
    <property type="entry name" value="Thioredoxin-like"/>
    <property type="match status" value="1"/>
</dbReference>
<dbReference type="RefSeq" id="WP_266071202.1">
    <property type="nucleotide sequence ID" value="NZ_JAPJDA010000037.1"/>
</dbReference>
<evidence type="ECO:0000313" key="5">
    <source>
        <dbReference type="Proteomes" id="UP001148482"/>
    </source>
</evidence>
<dbReference type="PANTHER" id="PTHR30041:SF4">
    <property type="entry name" value="ARSENATE REDUCTASE"/>
    <property type="match status" value="1"/>
</dbReference>
<protein>
    <submittedName>
        <fullName evidence="4">Arsenate reductase (Glutaredoxin)</fullName>
        <ecNumber evidence="4">1.20.4.1</ecNumber>
    </submittedName>
</protein>
<dbReference type="AlphaFoldDB" id="A0A9X3CZX2"/>
<dbReference type="Proteomes" id="UP001148482">
    <property type="component" value="Unassembled WGS sequence"/>
</dbReference>
<name>A0A9X3CZX2_9FLAO</name>
<accession>A0A9X3CZX2</accession>
<dbReference type="GO" id="GO:0008794">
    <property type="term" value="F:arsenate reductase (glutaredoxin) activity"/>
    <property type="evidence" value="ECO:0007669"/>
    <property type="project" value="UniProtKB-EC"/>
</dbReference>
<dbReference type="Gene3D" id="3.40.30.10">
    <property type="entry name" value="Glutaredoxin"/>
    <property type="match status" value="1"/>
</dbReference>
<dbReference type="EMBL" id="JAPJDA010000037">
    <property type="protein sequence ID" value="MCX2839789.1"/>
    <property type="molecule type" value="Genomic_DNA"/>
</dbReference>
<reference evidence="4" key="1">
    <citation type="submission" date="2022-11" db="EMBL/GenBank/DDBJ databases">
        <title>Salinimicrobium profundisediminis sp. nov., isolated from deep-sea sediment of the Mariana Trench.</title>
        <authorList>
            <person name="Fu H."/>
        </authorList>
    </citation>
    <scope>NUCLEOTIDE SEQUENCE</scope>
    <source>
        <strain evidence="4">MT39</strain>
    </source>
</reference>
<comment type="similarity">
    <text evidence="1 3">Belongs to the ArsC family.</text>
</comment>